<dbReference type="Proteomes" id="UP000270296">
    <property type="component" value="Unassembled WGS sequence"/>
</dbReference>
<organism evidence="3">
    <name type="scientific">Soboliphyme baturini</name>
    <dbReference type="NCBI Taxonomy" id="241478"/>
    <lineage>
        <taxon>Eukaryota</taxon>
        <taxon>Metazoa</taxon>
        <taxon>Ecdysozoa</taxon>
        <taxon>Nematoda</taxon>
        <taxon>Enoplea</taxon>
        <taxon>Dorylaimia</taxon>
        <taxon>Dioctophymatida</taxon>
        <taxon>Dioctophymatoidea</taxon>
        <taxon>Soboliphymatidae</taxon>
        <taxon>Soboliphyme</taxon>
    </lineage>
</organism>
<gene>
    <name evidence="1" type="ORF">SBAD_LOCUS6504</name>
</gene>
<name>A0A183ISA7_9BILA</name>
<reference evidence="3" key="1">
    <citation type="submission" date="2016-06" db="UniProtKB">
        <authorList>
            <consortium name="WormBaseParasite"/>
        </authorList>
    </citation>
    <scope>IDENTIFICATION</scope>
</reference>
<dbReference type="SUPFAM" id="SSF56219">
    <property type="entry name" value="DNase I-like"/>
    <property type="match status" value="1"/>
</dbReference>
<accession>A0A183ISA7</accession>
<evidence type="ECO:0000313" key="3">
    <source>
        <dbReference type="WBParaSite" id="SBAD_0000675801-mRNA-1"/>
    </source>
</evidence>
<proteinExistence type="predicted"/>
<evidence type="ECO:0000313" key="2">
    <source>
        <dbReference type="Proteomes" id="UP000270296"/>
    </source>
</evidence>
<reference evidence="1 2" key="2">
    <citation type="submission" date="2018-11" db="EMBL/GenBank/DDBJ databases">
        <authorList>
            <consortium name="Pathogen Informatics"/>
        </authorList>
    </citation>
    <scope>NUCLEOTIDE SEQUENCE [LARGE SCALE GENOMIC DNA]</scope>
</reference>
<dbReference type="Gene3D" id="3.60.10.10">
    <property type="entry name" value="Endonuclease/exonuclease/phosphatase"/>
    <property type="match status" value="1"/>
</dbReference>
<dbReference type="OrthoDB" id="5862865at2759"/>
<protein>
    <submittedName>
        <fullName evidence="3">Endo/exonuclease/phosphatase domain-containing protein</fullName>
    </submittedName>
</protein>
<keyword evidence="2" id="KW-1185">Reference proteome</keyword>
<dbReference type="WBParaSite" id="SBAD_0000675801-mRNA-1">
    <property type="protein sequence ID" value="SBAD_0000675801-mRNA-1"/>
    <property type="gene ID" value="SBAD_0000675801"/>
</dbReference>
<dbReference type="EMBL" id="UZAM01009811">
    <property type="protein sequence ID" value="VDP10183.1"/>
    <property type="molecule type" value="Genomic_DNA"/>
</dbReference>
<dbReference type="InterPro" id="IPR036691">
    <property type="entry name" value="Endo/exonu/phosph_ase_sf"/>
</dbReference>
<sequence length="66" mass="7101">MQVYSPNLEGEYGTFPEEVQSALSEVPNTESLILMGDFNAHVGVDAEKWNGVIGKNGPSDSINTSE</sequence>
<dbReference type="AlphaFoldDB" id="A0A183ISA7"/>
<evidence type="ECO:0000313" key="1">
    <source>
        <dbReference type="EMBL" id="VDP10183.1"/>
    </source>
</evidence>